<dbReference type="Proteomes" id="UP001234297">
    <property type="component" value="Chromosome 7"/>
</dbReference>
<proteinExistence type="predicted"/>
<gene>
    <name evidence="1" type="ORF">MRB53_024525</name>
</gene>
<comment type="caution">
    <text evidence="1">The sequence shown here is derived from an EMBL/GenBank/DDBJ whole genome shotgun (WGS) entry which is preliminary data.</text>
</comment>
<name>A0ACC2LDM0_PERAE</name>
<evidence type="ECO:0000313" key="1">
    <source>
        <dbReference type="EMBL" id="KAJ8631202.1"/>
    </source>
</evidence>
<sequence>MHAASGQVDSAMKLYNSMTNAGLRPGLNTCTSLLTVLASKKLVDVAAKILLEMKAAGFSVDVNASDVLMIYIKDGSVDLALRWLRFMVASGIITNNFTIRQLFESCMKNGLYESAKPLLETCGFCCQS</sequence>
<organism evidence="1 2">
    <name type="scientific">Persea americana</name>
    <name type="common">Avocado</name>
    <dbReference type="NCBI Taxonomy" id="3435"/>
    <lineage>
        <taxon>Eukaryota</taxon>
        <taxon>Viridiplantae</taxon>
        <taxon>Streptophyta</taxon>
        <taxon>Embryophyta</taxon>
        <taxon>Tracheophyta</taxon>
        <taxon>Spermatophyta</taxon>
        <taxon>Magnoliopsida</taxon>
        <taxon>Magnoliidae</taxon>
        <taxon>Laurales</taxon>
        <taxon>Lauraceae</taxon>
        <taxon>Persea</taxon>
    </lineage>
</organism>
<dbReference type="EMBL" id="CM056815">
    <property type="protein sequence ID" value="KAJ8631202.1"/>
    <property type="molecule type" value="Genomic_DNA"/>
</dbReference>
<protein>
    <submittedName>
        <fullName evidence="1">Uncharacterized protein</fullName>
    </submittedName>
</protein>
<reference evidence="1 2" key="1">
    <citation type="journal article" date="2022" name="Hortic Res">
        <title>A haplotype resolved chromosomal level avocado genome allows analysis of novel avocado genes.</title>
        <authorList>
            <person name="Nath O."/>
            <person name="Fletcher S.J."/>
            <person name="Hayward A."/>
            <person name="Shaw L.M."/>
            <person name="Masouleh A.K."/>
            <person name="Furtado A."/>
            <person name="Henry R.J."/>
            <person name="Mitter N."/>
        </authorList>
    </citation>
    <scope>NUCLEOTIDE SEQUENCE [LARGE SCALE GENOMIC DNA]</scope>
    <source>
        <strain evidence="2">cv. Hass</strain>
    </source>
</reference>
<keyword evidence="2" id="KW-1185">Reference proteome</keyword>
<evidence type="ECO:0000313" key="2">
    <source>
        <dbReference type="Proteomes" id="UP001234297"/>
    </source>
</evidence>
<accession>A0ACC2LDM0</accession>